<keyword evidence="2" id="KW-1185">Reference proteome</keyword>
<evidence type="ECO:0008006" key="3">
    <source>
        <dbReference type="Google" id="ProtNLM"/>
    </source>
</evidence>
<gene>
    <name evidence="1" type="ORF">ACFO3N_10420</name>
</gene>
<organism evidence="1 2">
    <name type="scientific">Flavobacterium chungangensis</name>
    <dbReference type="NCBI Taxonomy" id="2708132"/>
    <lineage>
        <taxon>Bacteria</taxon>
        <taxon>Pseudomonadati</taxon>
        <taxon>Bacteroidota</taxon>
        <taxon>Flavobacteriia</taxon>
        <taxon>Flavobacteriales</taxon>
        <taxon>Flavobacteriaceae</taxon>
        <taxon>Flavobacterium</taxon>
    </lineage>
</organism>
<evidence type="ECO:0000313" key="2">
    <source>
        <dbReference type="Proteomes" id="UP001596003"/>
    </source>
</evidence>
<accession>A0ABV8ZEP1</accession>
<dbReference type="EMBL" id="JBHSFY010000005">
    <property type="protein sequence ID" value="MFC4477474.1"/>
    <property type="molecule type" value="Genomic_DNA"/>
</dbReference>
<dbReference type="RefSeq" id="WP_379797507.1">
    <property type="nucleotide sequence ID" value="NZ_JBHSFY010000005.1"/>
</dbReference>
<evidence type="ECO:0000313" key="1">
    <source>
        <dbReference type="EMBL" id="MFC4477474.1"/>
    </source>
</evidence>
<comment type="caution">
    <text evidence="1">The sequence shown here is derived from an EMBL/GenBank/DDBJ whole genome shotgun (WGS) entry which is preliminary data.</text>
</comment>
<dbReference type="Proteomes" id="UP001596003">
    <property type="component" value="Unassembled WGS sequence"/>
</dbReference>
<sequence length="245" mass="29093">MDKNYMKEYIEFSNEFRKSNGSKESVEKMYDLLYELESIEKNKQESLVLSNVYILLGFHRSAFETFKEVADSKNTKDTSKLYVLEQKAKSHENNFIIKDLRKLRGKKEKVQLVLNDFSQSKKDEKKFKIKNKNIVVFNKVLEKDKFSIYLPNNHIEAYFDKIVEHINWLSNCKNELIDFYNKEQYDSQIRADLDWYDTLELYRVLIIINDDGTFTSVTAGDDFYRDHLLDIELSGNQITSMNYNG</sequence>
<reference evidence="2" key="1">
    <citation type="journal article" date="2019" name="Int. J. Syst. Evol. Microbiol.">
        <title>The Global Catalogue of Microorganisms (GCM) 10K type strain sequencing project: providing services to taxonomists for standard genome sequencing and annotation.</title>
        <authorList>
            <consortium name="The Broad Institute Genomics Platform"/>
            <consortium name="The Broad Institute Genome Sequencing Center for Infectious Disease"/>
            <person name="Wu L."/>
            <person name="Ma J."/>
        </authorList>
    </citation>
    <scope>NUCLEOTIDE SEQUENCE [LARGE SCALE GENOMIC DNA]</scope>
    <source>
        <strain evidence="2">NBRC 103627</strain>
    </source>
</reference>
<protein>
    <recommendedName>
        <fullName evidence="3">DUF2262 domain-containing protein</fullName>
    </recommendedName>
</protein>
<proteinExistence type="predicted"/>
<name>A0ABV8ZEP1_9FLAO</name>